<gene>
    <name evidence="6" type="ORF">NHN17_18560</name>
</gene>
<dbReference type="InterPro" id="IPR014718">
    <property type="entry name" value="GH-type_carb-bd"/>
</dbReference>
<protein>
    <recommendedName>
        <fullName evidence="5">Aldose 1-epimerase</fullName>
        <ecNumber evidence="5">5.1.3.3</ecNumber>
    </recommendedName>
</protein>
<name>A0ABT1N5N7_9GAMM</name>
<evidence type="ECO:0000256" key="4">
    <source>
        <dbReference type="ARBA" id="ARBA00023277"/>
    </source>
</evidence>
<evidence type="ECO:0000313" key="7">
    <source>
        <dbReference type="Proteomes" id="UP001524460"/>
    </source>
</evidence>
<keyword evidence="4 5" id="KW-0119">Carbohydrate metabolism</keyword>
<organism evidence="6 7">
    <name type="scientific">Photobacterium pectinilyticum</name>
    <dbReference type="NCBI Taxonomy" id="2906793"/>
    <lineage>
        <taxon>Bacteria</taxon>
        <taxon>Pseudomonadati</taxon>
        <taxon>Pseudomonadota</taxon>
        <taxon>Gammaproteobacteria</taxon>
        <taxon>Vibrionales</taxon>
        <taxon>Vibrionaceae</taxon>
        <taxon>Photobacterium</taxon>
    </lineage>
</organism>
<dbReference type="InterPro" id="IPR047215">
    <property type="entry name" value="Galactose_mutarotase-like"/>
</dbReference>
<comment type="catalytic activity">
    <reaction evidence="5">
        <text>alpha-D-glucose = beta-D-glucose</text>
        <dbReference type="Rhea" id="RHEA:10264"/>
        <dbReference type="ChEBI" id="CHEBI:15903"/>
        <dbReference type="ChEBI" id="CHEBI:17925"/>
        <dbReference type="EC" id="5.1.3.3"/>
    </reaction>
</comment>
<dbReference type="EC" id="5.1.3.3" evidence="5"/>
<keyword evidence="3 5" id="KW-0413">Isomerase</keyword>
<dbReference type="CDD" id="cd09019">
    <property type="entry name" value="galactose_mutarotase_like"/>
    <property type="match status" value="1"/>
</dbReference>
<dbReference type="Gene3D" id="2.70.98.10">
    <property type="match status" value="1"/>
</dbReference>
<dbReference type="PANTHER" id="PTHR10091">
    <property type="entry name" value="ALDOSE-1-EPIMERASE"/>
    <property type="match status" value="1"/>
</dbReference>
<dbReference type="PANTHER" id="PTHR10091:SF0">
    <property type="entry name" value="GALACTOSE MUTAROTASE"/>
    <property type="match status" value="1"/>
</dbReference>
<keyword evidence="7" id="KW-1185">Reference proteome</keyword>
<accession>A0ABT1N5N7</accession>
<evidence type="ECO:0000256" key="1">
    <source>
        <dbReference type="ARBA" id="ARBA00005028"/>
    </source>
</evidence>
<dbReference type="RefSeq" id="WP_255044140.1">
    <property type="nucleotide sequence ID" value="NZ_JANEYT010000054.1"/>
</dbReference>
<evidence type="ECO:0000256" key="3">
    <source>
        <dbReference type="ARBA" id="ARBA00023235"/>
    </source>
</evidence>
<dbReference type="InterPro" id="IPR011013">
    <property type="entry name" value="Gal_mutarotase_sf_dom"/>
</dbReference>
<evidence type="ECO:0000256" key="5">
    <source>
        <dbReference type="PIRNR" id="PIRNR005096"/>
    </source>
</evidence>
<comment type="pathway">
    <text evidence="1 5">Carbohydrate metabolism; hexose metabolism.</text>
</comment>
<dbReference type="EMBL" id="JANEYT010000054">
    <property type="protein sequence ID" value="MCQ1060052.1"/>
    <property type="molecule type" value="Genomic_DNA"/>
</dbReference>
<comment type="similarity">
    <text evidence="2 5">Belongs to the aldose epimerase family.</text>
</comment>
<dbReference type="PIRSF" id="PIRSF005096">
    <property type="entry name" value="GALM"/>
    <property type="match status" value="1"/>
</dbReference>
<dbReference type="SUPFAM" id="SSF74650">
    <property type="entry name" value="Galactose mutarotase-like"/>
    <property type="match status" value="1"/>
</dbReference>
<comment type="caution">
    <text evidence="6">The sequence shown here is derived from an EMBL/GenBank/DDBJ whole genome shotgun (WGS) entry which is preliminary data.</text>
</comment>
<dbReference type="InterPro" id="IPR008183">
    <property type="entry name" value="Aldose_1/G6P_1-epimerase"/>
</dbReference>
<dbReference type="Pfam" id="PF01263">
    <property type="entry name" value="Aldose_epim"/>
    <property type="match status" value="1"/>
</dbReference>
<evidence type="ECO:0000256" key="2">
    <source>
        <dbReference type="ARBA" id="ARBA00006206"/>
    </source>
</evidence>
<dbReference type="Proteomes" id="UP001524460">
    <property type="component" value="Unassembled WGS sequence"/>
</dbReference>
<dbReference type="NCBIfam" id="NF008277">
    <property type="entry name" value="PRK11055.1"/>
    <property type="match status" value="1"/>
</dbReference>
<sequence length="340" mass="38208">MANLNVMSWGEYQLFSLTNQRGTQVDISDLGGLIVNFYAQDKSGQTRNIVLGYEAPSEYLKGRCYLGCIVGPWANRIANGRFSIDDVDYALELNEGTNHLHGASANLGEKRWDVTRVDDMTLKLTTTVNAGEAGYPHTIDFVVTYHLTEQSELCICYEAMPHGLTPINMTQHTYFNLSESEDVLNHSVQIHSDRYLCVDSCAIPLFEAPVANTPFDLRQPVKIKEGMIQANEQLQAAGGFDHCWCFDATELQPNAVVYEETTGLKLHVASDQVGMQFYTGNFLNHELGRNSQVYKKHAGLCLETQCYPNQINMDNKQDCIYGPNKPYRHNVVYQVQTIGK</sequence>
<proteinExistence type="inferred from homology"/>
<dbReference type="InterPro" id="IPR015443">
    <property type="entry name" value="Aldose_1-epimerase"/>
</dbReference>
<evidence type="ECO:0000313" key="6">
    <source>
        <dbReference type="EMBL" id="MCQ1060052.1"/>
    </source>
</evidence>
<reference evidence="6 7" key="1">
    <citation type="submission" date="2022-07" db="EMBL/GenBank/DDBJ databases">
        <title>Photobacterium pectinilyticum sp. nov., a marine bacterium isolated from surface seawater of Qingdao offshore.</title>
        <authorList>
            <person name="Wang X."/>
        </authorList>
    </citation>
    <scope>NUCLEOTIDE SEQUENCE [LARGE SCALE GENOMIC DNA]</scope>
    <source>
        <strain evidence="6 7">ZSDE20</strain>
    </source>
</reference>